<reference evidence="1" key="1">
    <citation type="journal article" date="2014" name="Int. J. Syst. Evol. Microbiol.">
        <title>Complete genome sequence of Corynebacterium casei LMG S-19264T (=DSM 44701T), isolated from a smear-ripened cheese.</title>
        <authorList>
            <consortium name="US DOE Joint Genome Institute (JGI-PGF)"/>
            <person name="Walter F."/>
            <person name="Albersmeier A."/>
            <person name="Kalinowski J."/>
            <person name="Ruckert C."/>
        </authorList>
    </citation>
    <scope>NUCLEOTIDE SEQUENCE</scope>
    <source>
        <strain evidence="1">CGMCC 1.15958</strain>
    </source>
</reference>
<organism evidence="1 2">
    <name type="scientific">Emticicia aquatilis</name>
    <dbReference type="NCBI Taxonomy" id="1537369"/>
    <lineage>
        <taxon>Bacteria</taxon>
        <taxon>Pseudomonadati</taxon>
        <taxon>Bacteroidota</taxon>
        <taxon>Cytophagia</taxon>
        <taxon>Cytophagales</taxon>
        <taxon>Leadbetterellaceae</taxon>
        <taxon>Emticicia</taxon>
    </lineage>
</organism>
<dbReference type="RefSeq" id="WP_188766068.1">
    <property type="nucleotide sequence ID" value="NZ_BMKK01000004.1"/>
</dbReference>
<protein>
    <submittedName>
        <fullName evidence="1">O-methyltransferase</fullName>
    </submittedName>
</protein>
<evidence type="ECO:0000313" key="1">
    <source>
        <dbReference type="EMBL" id="GGD56964.1"/>
    </source>
</evidence>
<dbReference type="SUPFAM" id="SSF53335">
    <property type="entry name" value="S-adenosyl-L-methionine-dependent methyltransferases"/>
    <property type="match status" value="1"/>
</dbReference>
<accession>A0A916YQZ4</accession>
<dbReference type="Pfam" id="PF13578">
    <property type="entry name" value="Methyltransf_24"/>
    <property type="match status" value="1"/>
</dbReference>
<dbReference type="AlphaFoldDB" id="A0A916YQZ4"/>
<dbReference type="EMBL" id="BMKK01000004">
    <property type="protein sequence ID" value="GGD56964.1"/>
    <property type="molecule type" value="Genomic_DNA"/>
</dbReference>
<dbReference type="Gene3D" id="3.40.50.150">
    <property type="entry name" value="Vaccinia Virus protein VP39"/>
    <property type="match status" value="1"/>
</dbReference>
<name>A0A916YQZ4_9BACT</name>
<keyword evidence="2" id="KW-1185">Reference proteome</keyword>
<gene>
    <name evidence="1" type="ORF">GCM10011514_21350</name>
</gene>
<reference evidence="1" key="2">
    <citation type="submission" date="2020-09" db="EMBL/GenBank/DDBJ databases">
        <authorList>
            <person name="Sun Q."/>
            <person name="Zhou Y."/>
        </authorList>
    </citation>
    <scope>NUCLEOTIDE SEQUENCE</scope>
    <source>
        <strain evidence="1">CGMCC 1.15958</strain>
    </source>
</reference>
<dbReference type="Proteomes" id="UP000609064">
    <property type="component" value="Unassembled WGS sequence"/>
</dbReference>
<sequence>MILDYIKYLLKAKDEHSLHSPFVFDFYTKILKDKTLYKEYTEIETLRGNLLSDNRIININDFGAGAKTNKSIQRTVSDIASKSLKKPSLAQLFFRIIKYYQYSSILDLGTSLGLTTAYLGKTNQETSLKSFEGCEETAKIAQETFDKLSLNNIEIIQGNIDETLPKELQKIQKLDFVFFDANHRYEPTIRYFEQCLSKVNEDSCFIFDDIYWSEEMKQAWTTIQNHDSVRVSIDLFWVGIVFFRKKQPKQHFVLKF</sequence>
<dbReference type="CDD" id="cd02440">
    <property type="entry name" value="AdoMet_MTases"/>
    <property type="match status" value="1"/>
</dbReference>
<comment type="caution">
    <text evidence="1">The sequence shown here is derived from an EMBL/GenBank/DDBJ whole genome shotgun (WGS) entry which is preliminary data.</text>
</comment>
<dbReference type="InterPro" id="IPR029063">
    <property type="entry name" value="SAM-dependent_MTases_sf"/>
</dbReference>
<evidence type="ECO:0000313" key="2">
    <source>
        <dbReference type="Proteomes" id="UP000609064"/>
    </source>
</evidence>
<proteinExistence type="predicted"/>